<gene>
    <name evidence="2" type="ORF">C1SCF055_LOCUS28421</name>
</gene>
<dbReference type="EMBL" id="CAMXCT010003111">
    <property type="protein sequence ID" value="CAI4002471.1"/>
    <property type="molecule type" value="Genomic_DNA"/>
</dbReference>
<evidence type="ECO:0000313" key="2">
    <source>
        <dbReference type="EMBL" id="CAI4002471.1"/>
    </source>
</evidence>
<accession>A0A9P1G7F8</accession>
<evidence type="ECO:0000313" key="3">
    <source>
        <dbReference type="EMBL" id="CAL1155846.1"/>
    </source>
</evidence>
<reference evidence="3" key="2">
    <citation type="submission" date="2024-04" db="EMBL/GenBank/DDBJ databases">
        <authorList>
            <person name="Chen Y."/>
            <person name="Shah S."/>
            <person name="Dougan E. K."/>
            <person name="Thang M."/>
            <person name="Chan C."/>
        </authorList>
    </citation>
    <scope>NUCLEOTIDE SEQUENCE [LARGE SCALE GENOMIC DNA]</scope>
</reference>
<sequence length="156" mass="17980">AGPTTLLEAETELRQRHFGGRRAINPPASAWSTRTEIELKAQKRVADRKSKNEGRKERTSEMLASPEPAKKKQKMQWVDVLEGQEKLKACESIRNKMMQDLSFLQQVQLCHKVAQLQLSLQEARKLDLVAWAHARTSTETNTVLRFLCSKLLQQWR</sequence>
<evidence type="ECO:0000256" key="1">
    <source>
        <dbReference type="SAM" id="MobiDB-lite"/>
    </source>
</evidence>
<protein>
    <submittedName>
        <fullName evidence="2">Uncharacterized protein</fullName>
    </submittedName>
</protein>
<dbReference type="EMBL" id="CAMXCT020003111">
    <property type="protein sequence ID" value="CAL1155846.1"/>
    <property type="molecule type" value="Genomic_DNA"/>
</dbReference>
<dbReference type="AlphaFoldDB" id="A0A9P1G7F8"/>
<name>A0A9P1G7F8_9DINO</name>
<comment type="caution">
    <text evidence="2">The sequence shown here is derived from an EMBL/GenBank/DDBJ whole genome shotgun (WGS) entry which is preliminary data.</text>
</comment>
<proteinExistence type="predicted"/>
<dbReference type="Proteomes" id="UP001152797">
    <property type="component" value="Unassembled WGS sequence"/>
</dbReference>
<feature type="non-terminal residue" evidence="2">
    <location>
        <position position="1"/>
    </location>
</feature>
<feature type="region of interest" description="Disordered" evidence="1">
    <location>
        <begin position="41"/>
        <end position="76"/>
    </location>
</feature>
<reference evidence="2" key="1">
    <citation type="submission" date="2022-10" db="EMBL/GenBank/DDBJ databases">
        <authorList>
            <person name="Chen Y."/>
            <person name="Dougan E. K."/>
            <person name="Chan C."/>
            <person name="Rhodes N."/>
            <person name="Thang M."/>
        </authorList>
    </citation>
    <scope>NUCLEOTIDE SEQUENCE</scope>
</reference>
<organism evidence="2">
    <name type="scientific">Cladocopium goreaui</name>
    <dbReference type="NCBI Taxonomy" id="2562237"/>
    <lineage>
        <taxon>Eukaryota</taxon>
        <taxon>Sar</taxon>
        <taxon>Alveolata</taxon>
        <taxon>Dinophyceae</taxon>
        <taxon>Suessiales</taxon>
        <taxon>Symbiodiniaceae</taxon>
        <taxon>Cladocopium</taxon>
    </lineage>
</organism>
<feature type="compositionally biased region" description="Basic and acidic residues" evidence="1">
    <location>
        <begin position="41"/>
        <end position="60"/>
    </location>
</feature>
<dbReference type="EMBL" id="CAMXCT030003111">
    <property type="protein sequence ID" value="CAL4789783.1"/>
    <property type="molecule type" value="Genomic_DNA"/>
</dbReference>
<evidence type="ECO:0000313" key="4">
    <source>
        <dbReference type="Proteomes" id="UP001152797"/>
    </source>
</evidence>
<keyword evidence="4" id="KW-1185">Reference proteome</keyword>